<dbReference type="InterPro" id="IPR038109">
    <property type="entry name" value="DNA_bind_recomb_sf"/>
</dbReference>
<evidence type="ECO:0000259" key="2">
    <source>
        <dbReference type="PROSITE" id="PS51737"/>
    </source>
</evidence>
<gene>
    <name evidence="3" type="ORF">CR205_13005</name>
</gene>
<accession>A0A2W0HIJ1</accession>
<dbReference type="GO" id="GO:0003677">
    <property type="term" value="F:DNA binding"/>
    <property type="evidence" value="ECO:0007669"/>
    <property type="project" value="InterPro"/>
</dbReference>
<keyword evidence="1" id="KW-0175">Coiled coil</keyword>
<dbReference type="InterPro" id="IPR050639">
    <property type="entry name" value="SSR_resolvase"/>
</dbReference>
<name>A0A2W0HIJ1_9BACI</name>
<dbReference type="InterPro" id="IPR006119">
    <property type="entry name" value="Resolv_N"/>
</dbReference>
<feature type="domain" description="Recombinase" evidence="2">
    <location>
        <begin position="189"/>
        <end position="300"/>
    </location>
</feature>
<reference evidence="3 4" key="1">
    <citation type="submission" date="2017-10" db="EMBL/GenBank/DDBJ databases">
        <title>Bacillus sp. nov., a halophilic bacterium isolated from a Yangshapao Lake.</title>
        <authorList>
            <person name="Wang H."/>
        </authorList>
    </citation>
    <scope>NUCLEOTIDE SEQUENCE [LARGE SCALE GENOMIC DNA]</scope>
    <source>
        <strain evidence="3 4">YSP-3</strain>
    </source>
</reference>
<dbReference type="PROSITE" id="PS51737">
    <property type="entry name" value="RECOMBINASE_DNA_BIND"/>
    <property type="match status" value="1"/>
</dbReference>
<sequence>MSFWIFRSWKGRFYMTTNQQNSKEPKKIGVACLRRSKDSSQDDSDSLKTQALAIKDFASRNGFEIPEAYFFSDDGVSAYKKKAGKRSGLQKMKKVILENEVDGVFFYDTSRMDRTGYSFVTEFYNDVVAKKPDMKFYVTTQIDEWNPHDLKVKLELIVANSDSGMKSRRSIDLQITDLNNGVYPGSRAPFGYKLMKKDLVPTEKAEIVRLIYFLFSWGHGVATITKVLNDAGIPSSSNKRWKESSVHKILDNDIYKGGEFKWSFEKRPDEDSRRKGSHQGIVPKALNRINKVILEMKKKKYTKMETPFIFSNLLKCGKCGNRLKQRNGSTKGFKYLYYQCTSCSYKLEMNRVNEVLLNKVGKQMSLSLKLNEHQVKQQLQNYYDELNKRKQSLELEIKRIEINQEIVCKEDKTLSFIYDGALNNLVEKVKELEQCKSDIQALLHPEEIQSFVTLFRNLKLNEFARAEQRVLMLTFLRDIVVTRVNQEEFTADVTFKVNPVQAVTAPVG</sequence>
<keyword evidence="4" id="KW-1185">Reference proteome</keyword>
<protein>
    <recommendedName>
        <fullName evidence="2">Recombinase domain-containing protein</fullName>
    </recommendedName>
</protein>
<evidence type="ECO:0000313" key="4">
    <source>
        <dbReference type="Proteomes" id="UP000248066"/>
    </source>
</evidence>
<proteinExistence type="predicted"/>
<organism evidence="3 4">
    <name type="scientific">Alteribacter lacisalsi</name>
    <dbReference type="NCBI Taxonomy" id="2045244"/>
    <lineage>
        <taxon>Bacteria</taxon>
        <taxon>Bacillati</taxon>
        <taxon>Bacillota</taxon>
        <taxon>Bacilli</taxon>
        <taxon>Bacillales</taxon>
        <taxon>Bacillaceae</taxon>
        <taxon>Alteribacter</taxon>
    </lineage>
</organism>
<dbReference type="GO" id="GO:0000150">
    <property type="term" value="F:DNA strand exchange activity"/>
    <property type="evidence" value="ECO:0007669"/>
    <property type="project" value="InterPro"/>
</dbReference>
<dbReference type="SMART" id="SM00857">
    <property type="entry name" value="Resolvase"/>
    <property type="match status" value="1"/>
</dbReference>
<dbReference type="EMBL" id="PDOF01000002">
    <property type="protein sequence ID" value="PYZ96619.1"/>
    <property type="molecule type" value="Genomic_DNA"/>
</dbReference>
<evidence type="ECO:0000313" key="3">
    <source>
        <dbReference type="EMBL" id="PYZ96619.1"/>
    </source>
</evidence>
<dbReference type="Gene3D" id="3.90.1750.20">
    <property type="entry name" value="Putative Large Serine Recombinase, Chain B, Domain 2"/>
    <property type="match status" value="1"/>
</dbReference>
<dbReference type="InterPro" id="IPR011109">
    <property type="entry name" value="DNA_bind_recombinase_dom"/>
</dbReference>
<dbReference type="PANTHER" id="PTHR30461">
    <property type="entry name" value="DNA-INVERTASE FROM LAMBDOID PROPHAGE"/>
    <property type="match status" value="1"/>
</dbReference>
<feature type="coiled-coil region" evidence="1">
    <location>
        <begin position="376"/>
        <end position="442"/>
    </location>
</feature>
<dbReference type="Gene3D" id="3.40.50.1390">
    <property type="entry name" value="Resolvase, N-terminal catalytic domain"/>
    <property type="match status" value="1"/>
</dbReference>
<comment type="caution">
    <text evidence="3">The sequence shown here is derived from an EMBL/GenBank/DDBJ whole genome shotgun (WGS) entry which is preliminary data.</text>
</comment>
<dbReference type="Pfam" id="PF00239">
    <property type="entry name" value="Resolvase"/>
    <property type="match status" value="1"/>
</dbReference>
<dbReference type="PANTHER" id="PTHR30461:SF23">
    <property type="entry name" value="DNA RECOMBINASE-RELATED"/>
    <property type="match status" value="1"/>
</dbReference>
<dbReference type="InterPro" id="IPR036162">
    <property type="entry name" value="Resolvase-like_N_sf"/>
</dbReference>
<dbReference type="Pfam" id="PF07508">
    <property type="entry name" value="Recombinase"/>
    <property type="match status" value="1"/>
</dbReference>
<evidence type="ECO:0000256" key="1">
    <source>
        <dbReference type="SAM" id="Coils"/>
    </source>
</evidence>
<dbReference type="Proteomes" id="UP000248066">
    <property type="component" value="Unassembled WGS sequence"/>
</dbReference>
<dbReference type="AlphaFoldDB" id="A0A2W0HIJ1"/>